<keyword evidence="3 6" id="KW-0812">Transmembrane</keyword>
<comment type="subcellular location">
    <subcellularLocation>
        <location evidence="1">Cell membrane</location>
        <topology evidence="1">Multi-pass membrane protein</topology>
    </subcellularLocation>
</comment>
<dbReference type="AlphaFoldDB" id="A0A6J6MYK3"/>
<evidence type="ECO:0000256" key="2">
    <source>
        <dbReference type="ARBA" id="ARBA00022475"/>
    </source>
</evidence>
<organism evidence="7">
    <name type="scientific">freshwater metagenome</name>
    <dbReference type="NCBI Taxonomy" id="449393"/>
    <lineage>
        <taxon>unclassified sequences</taxon>
        <taxon>metagenomes</taxon>
        <taxon>ecological metagenomes</taxon>
    </lineage>
</organism>
<sequence length="164" mass="18055">MAKEIEEHKLIVPSRWVERIEEVFHIILGIFLLGIAAAALVSSVMRVFETNPFFPTGMIQAINDILFIIIILEILRTVIARYTDGVFQLQNFLIIGVIAAVRHILTVGASMTLASGKSQEQFDRAILELAVSAGIVVALVFAIFLSRASNGFPANRTKRSSQTS</sequence>
<keyword evidence="4 6" id="KW-1133">Transmembrane helix</keyword>
<keyword evidence="2" id="KW-1003">Cell membrane</keyword>
<feature type="transmembrane region" description="Helical" evidence="6">
    <location>
        <begin position="23"/>
        <end position="41"/>
    </location>
</feature>
<reference evidence="7" key="1">
    <citation type="submission" date="2020-05" db="EMBL/GenBank/DDBJ databases">
        <authorList>
            <person name="Chiriac C."/>
            <person name="Salcher M."/>
            <person name="Ghai R."/>
            <person name="Kavagutti S V."/>
        </authorList>
    </citation>
    <scope>NUCLEOTIDE SEQUENCE</scope>
</reference>
<dbReference type="EMBL" id="CAEZXK010000001">
    <property type="protein sequence ID" value="CAB4677784.1"/>
    <property type="molecule type" value="Genomic_DNA"/>
</dbReference>
<gene>
    <name evidence="7" type="ORF">UFOPK2370_00028</name>
</gene>
<dbReference type="Pfam" id="PF06146">
    <property type="entry name" value="PsiE"/>
    <property type="match status" value="1"/>
</dbReference>
<dbReference type="InterPro" id="IPR020948">
    <property type="entry name" value="P_starv_induced_PsiE-like"/>
</dbReference>
<protein>
    <submittedName>
        <fullName evidence="7">Unannotated protein</fullName>
    </submittedName>
</protein>
<dbReference type="GO" id="GO:0005886">
    <property type="term" value="C:plasma membrane"/>
    <property type="evidence" value="ECO:0007669"/>
    <property type="project" value="UniProtKB-SubCell"/>
</dbReference>
<evidence type="ECO:0000256" key="5">
    <source>
        <dbReference type="ARBA" id="ARBA00023136"/>
    </source>
</evidence>
<evidence type="ECO:0000256" key="1">
    <source>
        <dbReference type="ARBA" id="ARBA00004651"/>
    </source>
</evidence>
<feature type="transmembrane region" description="Helical" evidence="6">
    <location>
        <begin position="53"/>
        <end position="72"/>
    </location>
</feature>
<keyword evidence="5 6" id="KW-0472">Membrane</keyword>
<evidence type="ECO:0000256" key="4">
    <source>
        <dbReference type="ARBA" id="ARBA00022989"/>
    </source>
</evidence>
<evidence type="ECO:0000256" key="3">
    <source>
        <dbReference type="ARBA" id="ARBA00022692"/>
    </source>
</evidence>
<evidence type="ECO:0000313" key="7">
    <source>
        <dbReference type="EMBL" id="CAB4677784.1"/>
    </source>
</evidence>
<feature type="transmembrane region" description="Helical" evidence="6">
    <location>
        <begin position="126"/>
        <end position="145"/>
    </location>
</feature>
<evidence type="ECO:0000256" key="6">
    <source>
        <dbReference type="SAM" id="Phobius"/>
    </source>
</evidence>
<feature type="transmembrane region" description="Helical" evidence="6">
    <location>
        <begin position="92"/>
        <end position="114"/>
    </location>
</feature>
<name>A0A6J6MYK3_9ZZZZ</name>
<accession>A0A6J6MYK3</accession>
<proteinExistence type="predicted"/>